<reference evidence="3 4" key="1">
    <citation type="submission" date="2018-07" db="EMBL/GenBank/DDBJ databases">
        <title>Sequencing the genomes of 1000 actinobacteria strains.</title>
        <authorList>
            <person name="Klenk H.-P."/>
        </authorList>
    </citation>
    <scope>NUCLEOTIDE SEQUENCE [LARGE SCALE GENOMIC DNA]</scope>
    <source>
        <strain evidence="3 4">DSM 14442</strain>
    </source>
</reference>
<accession>A0A3D9LEL0</accession>
<dbReference type="Pfam" id="PF01425">
    <property type="entry name" value="Amidase"/>
    <property type="match status" value="1"/>
</dbReference>
<evidence type="ECO:0000313" key="3">
    <source>
        <dbReference type="EMBL" id="REE04602.1"/>
    </source>
</evidence>
<dbReference type="Gene3D" id="3.90.1300.10">
    <property type="entry name" value="Amidase signature (AS) domain"/>
    <property type="match status" value="1"/>
</dbReference>
<keyword evidence="4" id="KW-1185">Reference proteome</keyword>
<evidence type="ECO:0000256" key="1">
    <source>
        <dbReference type="ARBA" id="ARBA00009199"/>
    </source>
</evidence>
<dbReference type="PANTHER" id="PTHR11895">
    <property type="entry name" value="TRANSAMIDASE"/>
    <property type="match status" value="1"/>
</dbReference>
<evidence type="ECO:0000259" key="2">
    <source>
        <dbReference type="Pfam" id="PF01425"/>
    </source>
</evidence>
<dbReference type="Proteomes" id="UP000256727">
    <property type="component" value="Unassembled WGS sequence"/>
</dbReference>
<name>A0A3D9LEL0_9MICC</name>
<comment type="caution">
    <text evidence="3">The sequence shown here is derived from an EMBL/GenBank/DDBJ whole genome shotgun (WGS) entry which is preliminary data.</text>
</comment>
<dbReference type="AlphaFoldDB" id="A0A3D9LEL0"/>
<proteinExistence type="inferred from homology"/>
<dbReference type="PANTHER" id="PTHR11895:SF7">
    <property type="entry name" value="GLUTAMYL-TRNA(GLN) AMIDOTRANSFERASE SUBUNIT A, MITOCHONDRIAL"/>
    <property type="match status" value="1"/>
</dbReference>
<evidence type="ECO:0000313" key="4">
    <source>
        <dbReference type="Proteomes" id="UP000256727"/>
    </source>
</evidence>
<dbReference type="InterPro" id="IPR036928">
    <property type="entry name" value="AS_sf"/>
</dbReference>
<dbReference type="SUPFAM" id="SSF75304">
    <property type="entry name" value="Amidase signature (AS) enzymes"/>
    <property type="match status" value="1"/>
</dbReference>
<dbReference type="InterPro" id="IPR023631">
    <property type="entry name" value="Amidase_dom"/>
</dbReference>
<dbReference type="EMBL" id="QREH01000001">
    <property type="protein sequence ID" value="REE04602.1"/>
    <property type="molecule type" value="Genomic_DNA"/>
</dbReference>
<dbReference type="GO" id="GO:0003824">
    <property type="term" value="F:catalytic activity"/>
    <property type="evidence" value="ECO:0007669"/>
    <property type="project" value="InterPro"/>
</dbReference>
<protein>
    <submittedName>
        <fullName evidence="3">Amidase</fullName>
    </submittedName>
</protein>
<sequence length="490" mass="50389">MRPGIVPAALDGARYSGGMNHRETPADAADPAAPGLDGLTALQLRDALAAGQVSAVAVTRHFLAVAERRNPELGAFITLYPEAALQRAEDLDQRFADVGATGSLHGLPLAFKDLVDVAGMRTSFGSRVTAQAPEATEDDPLAAALHVAGALSTGKTTVPEFGLPCHSENLISAPARNPLDPERTAGGSTGGGAAAVAAGMLPFAPGSDGGGSVRIPAAACGLVGLKPGRGTVPTDQQDDSVRNLTVSGPLARNAADAALLYDAMLGGPGGEGRSLPRAIEAAPGQLRIGYSTASPFSPDLDITLARPAVDALTAAAAALGRDGHEVVEADLSYAPGYHRDFRTVWTSALTRVPLPDGAEPLLGPLSAHFLELARGYSEDHLATSVGRLTDWAADARRQLAAHDVVLTPVLAFAPPAIGTFTALPPAEDYELQCRFTPYTSMVNVMGLPAISVPVLRDADGFSWSVQAIGRPGTEGPLLALAARMEQLLAD</sequence>
<feature type="domain" description="Amidase" evidence="2">
    <location>
        <begin position="58"/>
        <end position="478"/>
    </location>
</feature>
<organism evidence="3 4">
    <name type="scientific">Citricoccus muralis</name>
    <dbReference type="NCBI Taxonomy" id="169134"/>
    <lineage>
        <taxon>Bacteria</taxon>
        <taxon>Bacillati</taxon>
        <taxon>Actinomycetota</taxon>
        <taxon>Actinomycetes</taxon>
        <taxon>Micrococcales</taxon>
        <taxon>Micrococcaceae</taxon>
        <taxon>Citricoccus</taxon>
    </lineage>
</organism>
<dbReference type="InterPro" id="IPR000120">
    <property type="entry name" value="Amidase"/>
</dbReference>
<comment type="similarity">
    <text evidence="1">Belongs to the amidase family.</text>
</comment>
<gene>
    <name evidence="3" type="ORF">C8E99_2442</name>
</gene>